<dbReference type="PIRSF" id="PIRSF029900">
    <property type="entry name" value="Alpha-glucuronds"/>
    <property type="match status" value="1"/>
</dbReference>
<evidence type="ECO:0000256" key="6">
    <source>
        <dbReference type="ARBA" id="ARBA00023326"/>
    </source>
</evidence>
<evidence type="ECO:0000256" key="4">
    <source>
        <dbReference type="ARBA" id="ARBA00023277"/>
    </source>
</evidence>
<evidence type="ECO:0000256" key="5">
    <source>
        <dbReference type="ARBA" id="ARBA00023295"/>
    </source>
</evidence>
<evidence type="ECO:0000256" key="1">
    <source>
        <dbReference type="ARBA" id="ARBA00008833"/>
    </source>
</evidence>
<feature type="domain" description="Glycosyl hydrolase family 67 C-terminal" evidence="10">
    <location>
        <begin position="458"/>
        <end position="680"/>
    </location>
</feature>
<sequence length="683" mass="76192">MMNAQDKIGYDAWLRYASIENGELREEYRACCSVIVITEQTKLLHTAARELAEAVGAMTGHKPEVTSVRDRQVPSVMIGIKGKGDTDGLGDEGYTLQTLEGGQEEAECIAIIGVSDRGALYGAFHLIRLMQMGEPINKLQVKESPANGLRIINQWDNMDGSIERGYAGKSIFYDSGGFVKDFTRIRDYARLLASTGINAISINNVNVHREETKLITAEYERTLSKVADVFGAYGIKLFLSINFASPIAIGGLQTADPLDPEVRKWWAERAEDLYRAIPDFGGFLVKADSEFRPGPFTYGRDHADGANLLAEALAPHGGLVIWRCFVYNCLQDWRDRSTDRAKAAYDHFTPLDGRFADNVILQIKNGPMDFQVREPVSPLFGGLSHTNQVLELQITQEYTGQQKHVCYLVPQWKEVLDFDTFAAGKGSTVDKIASGALYNRPYGGLAAVSNIGDDACWTGHPLAQANLYGYGRLAWNSALSAEQITTEWIRLSLGRDPVTEDVVSSILLRSWGIYESYTSPLGVGWMVNPNHHYGPNVDGYEYSKWGTYHFADHQGIGVDRTIGTGTGYAGQYHTQPSEIYNSLERCPDELLLFFHHVPYTHVLQSGKTVIQHIYDTHFDGVDAAAGLLAAWQTLRGKIDNAYFELVASRLTEQSEHAKEWRDVINTYFYRKSGIDDRQGRLIY</sequence>
<protein>
    <recommendedName>
        <fullName evidence="8">Xylan alpha-1,2-glucuronidase</fullName>
        <ecNumber evidence="8">3.2.1.131</ecNumber>
    </recommendedName>
</protein>
<dbReference type="InterPro" id="IPR005154">
    <property type="entry name" value="Glyco_hydro_67_aGlcAse_N"/>
</dbReference>
<feature type="domain" description="Alpha glucuronidase N-terminal" evidence="9">
    <location>
        <begin position="12"/>
        <end position="126"/>
    </location>
</feature>
<dbReference type="SUPFAM" id="SSF55545">
    <property type="entry name" value="beta-N-acetylhexosaminidase-like domain"/>
    <property type="match status" value="1"/>
</dbReference>
<dbReference type="GO" id="GO:0046559">
    <property type="term" value="F:alpha-glucuronidase activity"/>
    <property type="evidence" value="ECO:0007669"/>
    <property type="project" value="UniProtKB-EC"/>
</dbReference>
<keyword evidence="6 8" id="KW-0624">Polysaccharide degradation</keyword>
<dbReference type="Pfam" id="PF07477">
    <property type="entry name" value="Glyco_hydro_67C"/>
    <property type="match status" value="1"/>
</dbReference>
<evidence type="ECO:0000256" key="3">
    <source>
        <dbReference type="ARBA" id="ARBA00022801"/>
    </source>
</evidence>
<comment type="subunit">
    <text evidence="8">Homodimer.</text>
</comment>
<dbReference type="Gene3D" id="3.90.1330.10">
    <property type="entry name" value="Alpha-glucuronidase, C-terminal domain"/>
    <property type="match status" value="1"/>
</dbReference>
<comment type="caution">
    <text evidence="12">The sequence shown here is derived from an EMBL/GenBank/DDBJ whole genome shotgun (WGS) entry which is preliminary data.</text>
</comment>
<dbReference type="InterPro" id="IPR011100">
    <property type="entry name" value="Glyco_hydro_67_cat"/>
</dbReference>
<evidence type="ECO:0000259" key="10">
    <source>
        <dbReference type="Pfam" id="PF07477"/>
    </source>
</evidence>
<name>A0ABT9U126_PAEHA</name>
<evidence type="ECO:0000259" key="11">
    <source>
        <dbReference type="Pfam" id="PF07488"/>
    </source>
</evidence>
<keyword evidence="13" id="KW-1185">Reference proteome</keyword>
<dbReference type="Pfam" id="PF07488">
    <property type="entry name" value="Glyco_hydro_67M"/>
    <property type="match status" value="1"/>
</dbReference>
<reference evidence="12 13" key="1">
    <citation type="submission" date="2023-07" db="EMBL/GenBank/DDBJ databases">
        <title>Sorghum-associated microbial communities from plants grown in Nebraska, USA.</title>
        <authorList>
            <person name="Schachtman D."/>
        </authorList>
    </citation>
    <scope>NUCLEOTIDE SEQUENCE [LARGE SCALE GENOMIC DNA]</scope>
    <source>
        <strain evidence="12 13">CC482</strain>
    </source>
</reference>
<dbReference type="Pfam" id="PF03648">
    <property type="entry name" value="Glyco_hydro_67N"/>
    <property type="match status" value="1"/>
</dbReference>
<dbReference type="InterPro" id="IPR037054">
    <property type="entry name" value="A-glucoronidase_C_sf"/>
</dbReference>
<dbReference type="InterPro" id="IPR017853">
    <property type="entry name" value="GH"/>
</dbReference>
<evidence type="ECO:0000259" key="9">
    <source>
        <dbReference type="Pfam" id="PF03648"/>
    </source>
</evidence>
<comment type="similarity">
    <text evidence="1 7 8">Belongs to the glycosyl hydrolase 67 family.</text>
</comment>
<dbReference type="InterPro" id="IPR011395">
    <property type="entry name" value="Glyco_hydro_67_aGlcAse"/>
</dbReference>
<keyword evidence="3 7" id="KW-0378">Hydrolase</keyword>
<dbReference type="PANTHER" id="PTHR39207">
    <property type="entry name" value="ALPHA-GLUCURONIDASE A"/>
    <property type="match status" value="1"/>
</dbReference>
<dbReference type="Gene3D" id="3.30.379.10">
    <property type="entry name" value="Chitobiase/beta-hexosaminidase domain 2-like"/>
    <property type="match status" value="1"/>
</dbReference>
<evidence type="ECO:0000256" key="7">
    <source>
        <dbReference type="PIRNR" id="PIRNR029900"/>
    </source>
</evidence>
<gene>
    <name evidence="12" type="ORF">J2T15_002757</name>
</gene>
<accession>A0ABT9U126</accession>
<dbReference type="PANTHER" id="PTHR39207:SF1">
    <property type="entry name" value="ALPHA-GLUCURONIDASE A"/>
    <property type="match status" value="1"/>
</dbReference>
<dbReference type="EC" id="3.2.1.131" evidence="8"/>
<evidence type="ECO:0000256" key="2">
    <source>
        <dbReference type="ARBA" id="ARBA00022651"/>
    </source>
</evidence>
<keyword evidence="2 7" id="KW-0858">Xylan degradation</keyword>
<comment type="catalytic activity">
    <reaction evidence="8">
        <text>Hydrolysis of (1-&gt;2)-alpha-D-(4-O-methyl)glucuronosyl links in the main chain of hardwood xylans.</text>
        <dbReference type="EC" id="3.2.1.131"/>
    </reaction>
</comment>
<feature type="domain" description="Glycosyl hydrolase family 67 catalytic" evidence="11">
    <location>
        <begin position="130"/>
        <end position="457"/>
    </location>
</feature>
<dbReference type="SUPFAM" id="SSF51445">
    <property type="entry name" value="(Trans)glycosidases"/>
    <property type="match status" value="1"/>
</dbReference>
<organism evidence="12 13">
    <name type="scientific">Paenibacillus harenae</name>
    <dbReference type="NCBI Taxonomy" id="306543"/>
    <lineage>
        <taxon>Bacteria</taxon>
        <taxon>Bacillati</taxon>
        <taxon>Bacillota</taxon>
        <taxon>Bacilli</taxon>
        <taxon>Bacillales</taxon>
        <taxon>Paenibacillaceae</taxon>
        <taxon>Paenibacillus</taxon>
    </lineage>
</organism>
<keyword evidence="5 7" id="KW-0326">Glycosidase</keyword>
<dbReference type="InterPro" id="IPR029018">
    <property type="entry name" value="Hex-like_dom2"/>
</dbReference>
<evidence type="ECO:0000313" key="13">
    <source>
        <dbReference type="Proteomes" id="UP001229346"/>
    </source>
</evidence>
<dbReference type="Proteomes" id="UP001229346">
    <property type="component" value="Unassembled WGS sequence"/>
</dbReference>
<dbReference type="EMBL" id="JAUSSU010000005">
    <property type="protein sequence ID" value="MDQ0113316.1"/>
    <property type="molecule type" value="Genomic_DNA"/>
</dbReference>
<evidence type="ECO:0000313" key="12">
    <source>
        <dbReference type="EMBL" id="MDQ0113316.1"/>
    </source>
</evidence>
<dbReference type="Gene3D" id="3.20.20.80">
    <property type="entry name" value="Glycosidases"/>
    <property type="match status" value="1"/>
</dbReference>
<evidence type="ECO:0000256" key="8">
    <source>
        <dbReference type="RuleBase" id="RU361198"/>
    </source>
</evidence>
<dbReference type="InterPro" id="IPR011099">
    <property type="entry name" value="Glyco_hydro_67_C"/>
</dbReference>
<keyword evidence="4 8" id="KW-0119">Carbohydrate metabolism</keyword>
<proteinExistence type="inferred from homology"/>